<proteinExistence type="predicted"/>
<evidence type="ECO:0000313" key="2">
    <source>
        <dbReference type="EMBL" id="MCL2916510.1"/>
    </source>
</evidence>
<reference evidence="2 3" key="1">
    <citation type="submission" date="2022-01" db="EMBL/GenBank/DDBJ databases">
        <title>Whole genome-based taxonomy of the Shewanellaceae.</title>
        <authorList>
            <person name="Martin-Rodriguez A.J."/>
        </authorList>
    </citation>
    <scope>NUCLEOTIDE SEQUENCE [LARGE SCALE GENOMIC DNA]</scope>
    <source>
        <strain evidence="2 3">DSM 21332</strain>
    </source>
</reference>
<keyword evidence="3" id="KW-1185">Reference proteome</keyword>
<comment type="caution">
    <text evidence="2">The sequence shown here is derived from an EMBL/GenBank/DDBJ whole genome shotgun (WGS) entry which is preliminary data.</text>
</comment>
<sequence length="121" mass="12929">MKKITMILTSAMLLVASGAAEAGGVNHGKQCVDRQYISEMSFGHITGGGISPDGGNALIVHLSNGVNLPLHPHYNGNDAGGRHIIEGLRLAFAYNRQVSLWDHAGNNCDDFDAVRVHSDTY</sequence>
<name>A0ABT0NEE4_9GAMM</name>
<feature type="signal peptide" evidence="1">
    <location>
        <begin position="1"/>
        <end position="22"/>
    </location>
</feature>
<accession>A0ABT0NEE4</accession>
<dbReference type="RefSeq" id="WP_162807149.1">
    <property type="nucleotide sequence ID" value="NZ_JAKIKT010000016.1"/>
</dbReference>
<feature type="chain" id="PRO_5046231155" evidence="1">
    <location>
        <begin position="23"/>
        <end position="121"/>
    </location>
</feature>
<gene>
    <name evidence="2" type="ORF">L2725_22490</name>
</gene>
<dbReference type="Proteomes" id="UP001202831">
    <property type="component" value="Unassembled WGS sequence"/>
</dbReference>
<keyword evidence="1" id="KW-0732">Signal</keyword>
<organism evidence="2 3">
    <name type="scientific">Shewanella corallii</name>
    <dbReference type="NCBI Taxonomy" id="560080"/>
    <lineage>
        <taxon>Bacteria</taxon>
        <taxon>Pseudomonadati</taxon>
        <taxon>Pseudomonadota</taxon>
        <taxon>Gammaproteobacteria</taxon>
        <taxon>Alteromonadales</taxon>
        <taxon>Shewanellaceae</taxon>
        <taxon>Shewanella</taxon>
    </lineage>
</organism>
<dbReference type="EMBL" id="JAKIKT010000016">
    <property type="protein sequence ID" value="MCL2916510.1"/>
    <property type="molecule type" value="Genomic_DNA"/>
</dbReference>
<evidence type="ECO:0000313" key="3">
    <source>
        <dbReference type="Proteomes" id="UP001202831"/>
    </source>
</evidence>
<evidence type="ECO:0000256" key="1">
    <source>
        <dbReference type="SAM" id="SignalP"/>
    </source>
</evidence>
<protein>
    <submittedName>
        <fullName evidence="2">Uncharacterized protein</fullName>
    </submittedName>
</protein>